<sequence length="110" mass="12952">MPINAQPNRYHECPSCGNVFHYRIVLNHASQCPQDQKNRLVFNFAQEILPQMEFNTGRGYFQAKQGFITKCPLCEQVPKDNINTHVHMLHKDVEQLFQKCLHFHDEMQLP</sequence>
<protein>
    <submittedName>
        <fullName evidence="1">Uncharacterized protein</fullName>
    </submittedName>
</protein>
<evidence type="ECO:0000313" key="2">
    <source>
        <dbReference type="Proteomes" id="UP000324800"/>
    </source>
</evidence>
<dbReference type="EMBL" id="SNRW01015715">
    <property type="protein sequence ID" value="KAA6370104.1"/>
    <property type="molecule type" value="Genomic_DNA"/>
</dbReference>
<comment type="caution">
    <text evidence="1">The sequence shown here is derived from an EMBL/GenBank/DDBJ whole genome shotgun (WGS) entry which is preliminary data.</text>
</comment>
<evidence type="ECO:0000313" key="1">
    <source>
        <dbReference type="EMBL" id="KAA6370104.1"/>
    </source>
</evidence>
<proteinExistence type="predicted"/>
<accession>A0A5J4UIU2</accession>
<dbReference type="Proteomes" id="UP000324800">
    <property type="component" value="Unassembled WGS sequence"/>
</dbReference>
<dbReference type="AlphaFoldDB" id="A0A5J4UIU2"/>
<name>A0A5J4UIU2_9EUKA</name>
<gene>
    <name evidence="1" type="ORF">EZS28_034369</name>
</gene>
<reference evidence="1 2" key="1">
    <citation type="submission" date="2019-03" db="EMBL/GenBank/DDBJ databases">
        <title>Single cell metagenomics reveals metabolic interactions within the superorganism composed of flagellate Streblomastix strix and complex community of Bacteroidetes bacteria on its surface.</title>
        <authorList>
            <person name="Treitli S.C."/>
            <person name="Kolisko M."/>
            <person name="Husnik F."/>
            <person name="Keeling P."/>
            <person name="Hampl V."/>
        </authorList>
    </citation>
    <scope>NUCLEOTIDE SEQUENCE [LARGE SCALE GENOMIC DNA]</scope>
    <source>
        <strain evidence="1">ST1C</strain>
    </source>
</reference>
<organism evidence="1 2">
    <name type="scientific">Streblomastix strix</name>
    <dbReference type="NCBI Taxonomy" id="222440"/>
    <lineage>
        <taxon>Eukaryota</taxon>
        <taxon>Metamonada</taxon>
        <taxon>Preaxostyla</taxon>
        <taxon>Oxymonadida</taxon>
        <taxon>Streblomastigidae</taxon>
        <taxon>Streblomastix</taxon>
    </lineage>
</organism>